<dbReference type="PANTHER" id="PTHR28074:SF1">
    <property type="entry name" value="ATP SYNTHASE SUBUNIT K, MITOCHONDRIAL"/>
    <property type="match status" value="1"/>
</dbReference>
<dbReference type="InterPro" id="IPR021278">
    <property type="entry name" value="ATP19"/>
</dbReference>
<dbReference type="Pfam" id="PF11022">
    <property type="entry name" value="ATP19"/>
    <property type="match status" value="1"/>
</dbReference>
<sequence>MVAYYNIAGAKVGSHWLSIATLSTMFVGAYLSTGGKKGEAQKTPAFNAKDQDEEKFIQEFLKSAEQEGQKAGAKH</sequence>
<dbReference type="AlphaFoldDB" id="A0A6A6Q163"/>
<feature type="transmembrane region" description="Helical" evidence="4">
    <location>
        <begin position="12"/>
        <end position="32"/>
    </location>
</feature>
<keyword evidence="4" id="KW-1133">Transmembrane helix</keyword>
<keyword evidence="2" id="KW-0496">Mitochondrion</keyword>
<dbReference type="Proteomes" id="UP000799767">
    <property type="component" value="Unassembled WGS sequence"/>
</dbReference>
<evidence type="ECO:0000256" key="4">
    <source>
        <dbReference type="SAM" id="Phobius"/>
    </source>
</evidence>
<dbReference type="GeneID" id="54473933"/>
<protein>
    <recommendedName>
        <fullName evidence="7">ATP synthase subunit K, mitochondrial</fullName>
    </recommendedName>
</protein>
<evidence type="ECO:0000256" key="3">
    <source>
        <dbReference type="ARBA" id="ARBA00023136"/>
    </source>
</evidence>
<dbReference type="RefSeq" id="XP_033591736.1">
    <property type="nucleotide sequence ID" value="XM_033732931.1"/>
</dbReference>
<dbReference type="EMBL" id="MU001633">
    <property type="protein sequence ID" value="KAF2485167.1"/>
    <property type="molecule type" value="Genomic_DNA"/>
</dbReference>
<dbReference type="GO" id="GO:0031966">
    <property type="term" value="C:mitochondrial membrane"/>
    <property type="evidence" value="ECO:0007669"/>
    <property type="project" value="UniProtKB-SubCell"/>
</dbReference>
<gene>
    <name evidence="5" type="ORF">BDY17DRAFT_293044</name>
</gene>
<keyword evidence="3 4" id="KW-0472">Membrane</keyword>
<evidence type="ECO:0000313" key="5">
    <source>
        <dbReference type="EMBL" id="KAF2485167.1"/>
    </source>
</evidence>
<name>A0A6A6Q163_9PEZI</name>
<evidence type="ECO:0008006" key="7">
    <source>
        <dbReference type="Google" id="ProtNLM"/>
    </source>
</evidence>
<keyword evidence="6" id="KW-1185">Reference proteome</keyword>
<accession>A0A6A6Q163</accession>
<organism evidence="5 6">
    <name type="scientific">Neohortaea acidophila</name>
    <dbReference type="NCBI Taxonomy" id="245834"/>
    <lineage>
        <taxon>Eukaryota</taxon>
        <taxon>Fungi</taxon>
        <taxon>Dikarya</taxon>
        <taxon>Ascomycota</taxon>
        <taxon>Pezizomycotina</taxon>
        <taxon>Dothideomycetes</taxon>
        <taxon>Dothideomycetidae</taxon>
        <taxon>Mycosphaerellales</taxon>
        <taxon>Teratosphaeriaceae</taxon>
        <taxon>Neohortaea</taxon>
    </lineage>
</organism>
<proteinExistence type="predicted"/>
<dbReference type="PANTHER" id="PTHR28074">
    <property type="entry name" value="ATP SYNTHASE SUBUNIT K, MITOCHONDRIAL"/>
    <property type="match status" value="1"/>
</dbReference>
<comment type="subcellular location">
    <subcellularLocation>
        <location evidence="1">Mitochondrion membrane</location>
    </subcellularLocation>
</comment>
<evidence type="ECO:0000313" key="6">
    <source>
        <dbReference type="Proteomes" id="UP000799767"/>
    </source>
</evidence>
<dbReference type="OrthoDB" id="2094445at2759"/>
<evidence type="ECO:0000256" key="2">
    <source>
        <dbReference type="ARBA" id="ARBA00023128"/>
    </source>
</evidence>
<reference evidence="5" key="1">
    <citation type="journal article" date="2020" name="Stud. Mycol.">
        <title>101 Dothideomycetes genomes: a test case for predicting lifestyles and emergence of pathogens.</title>
        <authorList>
            <person name="Haridas S."/>
            <person name="Albert R."/>
            <person name="Binder M."/>
            <person name="Bloem J."/>
            <person name="Labutti K."/>
            <person name="Salamov A."/>
            <person name="Andreopoulos B."/>
            <person name="Baker S."/>
            <person name="Barry K."/>
            <person name="Bills G."/>
            <person name="Bluhm B."/>
            <person name="Cannon C."/>
            <person name="Castanera R."/>
            <person name="Culley D."/>
            <person name="Daum C."/>
            <person name="Ezra D."/>
            <person name="Gonzalez J."/>
            <person name="Henrissat B."/>
            <person name="Kuo A."/>
            <person name="Liang C."/>
            <person name="Lipzen A."/>
            <person name="Lutzoni F."/>
            <person name="Magnuson J."/>
            <person name="Mondo S."/>
            <person name="Nolan M."/>
            <person name="Ohm R."/>
            <person name="Pangilinan J."/>
            <person name="Park H.-J."/>
            <person name="Ramirez L."/>
            <person name="Alfaro M."/>
            <person name="Sun H."/>
            <person name="Tritt A."/>
            <person name="Yoshinaga Y."/>
            <person name="Zwiers L.-H."/>
            <person name="Turgeon B."/>
            <person name="Goodwin S."/>
            <person name="Spatafora J."/>
            <person name="Crous P."/>
            <person name="Grigoriev I."/>
        </authorList>
    </citation>
    <scope>NUCLEOTIDE SEQUENCE</scope>
    <source>
        <strain evidence="5">CBS 113389</strain>
    </source>
</reference>
<evidence type="ECO:0000256" key="1">
    <source>
        <dbReference type="ARBA" id="ARBA00004325"/>
    </source>
</evidence>
<dbReference type="GO" id="GO:0015986">
    <property type="term" value="P:proton motive force-driven ATP synthesis"/>
    <property type="evidence" value="ECO:0007669"/>
    <property type="project" value="TreeGrafter"/>
</dbReference>
<keyword evidence="4" id="KW-0812">Transmembrane</keyword>